<reference evidence="2" key="1">
    <citation type="journal article" date="2022" name="Nat. Commun.">
        <title>Chromosome evolution and the genetic basis of agronomically important traits in greater yam.</title>
        <authorList>
            <person name="Bredeson J.V."/>
            <person name="Lyons J.B."/>
            <person name="Oniyinde I.O."/>
            <person name="Okereke N.R."/>
            <person name="Kolade O."/>
            <person name="Nnabue I."/>
            <person name="Nwadili C.O."/>
            <person name="Hribova E."/>
            <person name="Parker M."/>
            <person name="Nwogha J."/>
            <person name="Shu S."/>
            <person name="Carlson J."/>
            <person name="Kariba R."/>
            <person name="Muthemba S."/>
            <person name="Knop K."/>
            <person name="Barton G.J."/>
            <person name="Sherwood A.V."/>
            <person name="Lopez-Montes A."/>
            <person name="Asiedu R."/>
            <person name="Jamnadass R."/>
            <person name="Muchugi A."/>
            <person name="Goodstein D."/>
            <person name="Egesi C.N."/>
            <person name="Featherston J."/>
            <person name="Asfaw A."/>
            <person name="Simpson G.G."/>
            <person name="Dolezel J."/>
            <person name="Hendre P.S."/>
            <person name="Van Deynze A."/>
            <person name="Kumar P.L."/>
            <person name="Obidiegwu J.E."/>
            <person name="Bhattacharjee R."/>
            <person name="Rokhsar D.S."/>
        </authorList>
    </citation>
    <scope>NUCLEOTIDE SEQUENCE [LARGE SCALE GENOMIC DNA]</scope>
    <source>
        <strain evidence="2">cv. TDa95/00328</strain>
    </source>
</reference>
<gene>
    <name evidence="1" type="ORF">IHE45_04G024500</name>
</gene>
<evidence type="ECO:0000313" key="1">
    <source>
        <dbReference type="EMBL" id="KAH7685204.1"/>
    </source>
</evidence>
<protein>
    <submittedName>
        <fullName evidence="1">AP2/ERF transcription factor ERF/PTI6 protein</fullName>
    </submittedName>
</protein>
<accession>A0ACB7WBK7</accession>
<name>A0ACB7WBK7_DIOAL</name>
<keyword evidence="2" id="KW-1185">Reference proteome</keyword>
<proteinExistence type="predicted"/>
<evidence type="ECO:0000313" key="2">
    <source>
        <dbReference type="Proteomes" id="UP000827976"/>
    </source>
</evidence>
<organism evidence="1 2">
    <name type="scientific">Dioscorea alata</name>
    <name type="common">Purple yam</name>
    <dbReference type="NCBI Taxonomy" id="55571"/>
    <lineage>
        <taxon>Eukaryota</taxon>
        <taxon>Viridiplantae</taxon>
        <taxon>Streptophyta</taxon>
        <taxon>Embryophyta</taxon>
        <taxon>Tracheophyta</taxon>
        <taxon>Spermatophyta</taxon>
        <taxon>Magnoliopsida</taxon>
        <taxon>Liliopsida</taxon>
        <taxon>Dioscoreales</taxon>
        <taxon>Dioscoreaceae</taxon>
        <taxon>Dioscorea</taxon>
    </lineage>
</organism>
<dbReference type="Proteomes" id="UP000827976">
    <property type="component" value="Chromosome 4"/>
</dbReference>
<dbReference type="EMBL" id="CM037014">
    <property type="protein sequence ID" value="KAH7685204.1"/>
    <property type="molecule type" value="Genomic_DNA"/>
</dbReference>
<sequence length="144" mass="15888">MPPSKRPNSTDSPSNSAESPPSHPPYRGVRRRAWGRYVSEIRLPRKNTRVWLGSFSSAESAALAHDTASLFLHGQQATLNFPELAGLLPRPHSSSPQAIRAAAAKAASSRTDDRVSLSHDESTQFLEWVEECFSFDDSEDLVQL</sequence>
<comment type="caution">
    <text evidence="1">The sequence shown here is derived from an EMBL/GenBank/DDBJ whole genome shotgun (WGS) entry which is preliminary data.</text>
</comment>